<evidence type="ECO:0000256" key="8">
    <source>
        <dbReference type="SAM" id="MobiDB-lite"/>
    </source>
</evidence>
<dbReference type="InterPro" id="IPR009057">
    <property type="entry name" value="Homeodomain-like_sf"/>
</dbReference>
<feature type="domain" description="Chromo" evidence="12">
    <location>
        <begin position="2"/>
        <end position="274"/>
    </location>
</feature>
<feature type="domain" description="Myb-like" evidence="9">
    <location>
        <begin position="574"/>
        <end position="612"/>
    </location>
</feature>
<feature type="compositionally biased region" description="Polar residues" evidence="8">
    <location>
        <begin position="888"/>
        <end position="912"/>
    </location>
</feature>
<feature type="region of interest" description="Disordered" evidence="8">
    <location>
        <begin position="884"/>
        <end position="993"/>
    </location>
</feature>
<keyword evidence="3" id="KW-0805">Transcription regulation</keyword>
<dbReference type="Pfam" id="PF00249">
    <property type="entry name" value="Myb_DNA-binding"/>
    <property type="match status" value="1"/>
</dbReference>
<dbReference type="PROSITE" id="PS51293">
    <property type="entry name" value="SANT"/>
    <property type="match status" value="1"/>
</dbReference>
<comment type="similarity">
    <text evidence="6">Belongs to the SMARCC family.</text>
</comment>
<name>A0A5S6QJB8_TRIMR</name>
<dbReference type="Gene3D" id="1.10.10.60">
    <property type="entry name" value="Homeodomain-like"/>
    <property type="match status" value="1"/>
</dbReference>
<dbReference type="Pfam" id="PF16496">
    <property type="entry name" value="SWIRM-assoc_2"/>
    <property type="match status" value="1"/>
</dbReference>
<dbReference type="InterPro" id="IPR036388">
    <property type="entry name" value="WH-like_DNA-bd_sf"/>
</dbReference>
<dbReference type="Pfam" id="PF16498">
    <property type="entry name" value="SWIRM-assoc_3"/>
    <property type="match status" value="1"/>
</dbReference>
<dbReference type="WBParaSite" id="TMUE_2000007270.1">
    <property type="protein sequence ID" value="TMUE_2000007270.1"/>
    <property type="gene ID" value="WBGene00290654"/>
</dbReference>
<dbReference type="SMART" id="SM00717">
    <property type="entry name" value="SANT"/>
    <property type="match status" value="1"/>
</dbReference>
<feature type="region of interest" description="Disordered" evidence="8">
    <location>
        <begin position="286"/>
        <end position="328"/>
    </location>
</feature>
<feature type="region of interest" description="Disordered" evidence="8">
    <location>
        <begin position="1133"/>
        <end position="1270"/>
    </location>
</feature>
<feature type="compositionally biased region" description="Low complexity" evidence="8">
    <location>
        <begin position="1181"/>
        <end position="1192"/>
    </location>
</feature>
<feature type="compositionally biased region" description="Low complexity" evidence="8">
    <location>
        <begin position="1224"/>
        <end position="1270"/>
    </location>
</feature>
<keyword evidence="7" id="KW-0175">Coiled coil</keyword>
<dbReference type="SUPFAM" id="SSF52113">
    <property type="entry name" value="BRCT domain"/>
    <property type="match status" value="1"/>
</dbReference>
<feature type="domain" description="SWIRM" evidence="10">
    <location>
        <begin position="393"/>
        <end position="490"/>
    </location>
</feature>
<feature type="compositionally biased region" description="Low complexity" evidence="8">
    <location>
        <begin position="915"/>
        <end position="933"/>
    </location>
</feature>
<evidence type="ECO:0000256" key="1">
    <source>
        <dbReference type="ARBA" id="ARBA00004123"/>
    </source>
</evidence>
<evidence type="ECO:0000259" key="11">
    <source>
        <dbReference type="PROSITE" id="PS51293"/>
    </source>
</evidence>
<keyword evidence="2" id="KW-0156">Chromatin regulator</keyword>
<dbReference type="InterPro" id="IPR017884">
    <property type="entry name" value="SANT_dom"/>
</dbReference>
<dbReference type="PROSITE" id="PS52032">
    <property type="entry name" value="MARR_BRCT_CHROMO"/>
    <property type="match status" value="1"/>
</dbReference>
<feature type="region of interest" description="Disordered" evidence="8">
    <location>
        <begin position="723"/>
        <end position="744"/>
    </location>
</feature>
<dbReference type="GO" id="GO:0016514">
    <property type="term" value="C:SWI/SNF complex"/>
    <property type="evidence" value="ECO:0007669"/>
    <property type="project" value="UniProtKB-ARBA"/>
</dbReference>
<evidence type="ECO:0000313" key="14">
    <source>
        <dbReference type="WBParaSite" id="TMUE_2000007270.1"/>
    </source>
</evidence>
<dbReference type="CDD" id="cd00167">
    <property type="entry name" value="SANT"/>
    <property type="match status" value="1"/>
</dbReference>
<evidence type="ECO:0000256" key="6">
    <source>
        <dbReference type="ARBA" id="ARBA00049655"/>
    </source>
</evidence>
<dbReference type="GO" id="GO:0045202">
    <property type="term" value="C:synapse"/>
    <property type="evidence" value="ECO:0007669"/>
    <property type="project" value="TreeGrafter"/>
</dbReference>
<evidence type="ECO:0000256" key="2">
    <source>
        <dbReference type="ARBA" id="ARBA00022853"/>
    </source>
</evidence>
<comment type="subcellular location">
    <subcellularLocation>
        <location evidence="1">Nucleus</location>
    </subcellularLocation>
</comment>
<dbReference type="GO" id="GO:0048858">
    <property type="term" value="P:cell projection morphogenesis"/>
    <property type="evidence" value="ECO:0007669"/>
    <property type="project" value="TreeGrafter"/>
</dbReference>
<feature type="region of interest" description="Disordered" evidence="8">
    <location>
        <begin position="1089"/>
        <end position="1110"/>
    </location>
</feature>
<dbReference type="InterPro" id="IPR032448">
    <property type="entry name" value="SWIRM-assoc"/>
</dbReference>
<keyword evidence="4" id="KW-0804">Transcription</keyword>
<dbReference type="AlphaFoldDB" id="A0A5S6QJB8"/>
<feature type="domain" description="SANT" evidence="11">
    <location>
        <begin position="569"/>
        <end position="620"/>
    </location>
</feature>
<dbReference type="FunFam" id="1.10.10.10:FF:000020">
    <property type="entry name" value="SWI/SNF complex subunit SMARCC2 isoform c"/>
    <property type="match status" value="1"/>
</dbReference>
<dbReference type="PROSITE" id="PS50090">
    <property type="entry name" value="MYB_LIKE"/>
    <property type="match status" value="1"/>
</dbReference>
<dbReference type="SUPFAM" id="SSF46689">
    <property type="entry name" value="Homeodomain-like"/>
    <property type="match status" value="2"/>
</dbReference>
<dbReference type="Gene3D" id="1.10.10.10">
    <property type="entry name" value="Winged helix-like DNA-binding domain superfamily/Winged helix DNA-binding domain"/>
    <property type="match status" value="1"/>
</dbReference>
<feature type="compositionally biased region" description="Basic residues" evidence="8">
    <location>
        <begin position="306"/>
        <end position="316"/>
    </location>
</feature>
<evidence type="ECO:0000256" key="4">
    <source>
        <dbReference type="ARBA" id="ARBA00023163"/>
    </source>
</evidence>
<sequence length="1270" mass="141588">MTGFTRKVDGSPNFRFFESHETLASLEEVKHWLQKTQKKLVVNEQLTSKSLCSLATQLIQFQEEAFGKRNTNPSMTKLPARFFTDFEPGGGLCQIFAAVFKFKMEQNWRKLDFQSPNKVERNIEMFVFIEKTLQQNGLLKVPLVYVRPEVDKVLMARLREIVKRHQAIMIDNEQEASHIVFGLPERDDKEELVRAVLRRDVGLMVHWLYTPDSYDSWFYNFCYDREIELPPTPPQQWKVDARWLLDMDEFNEWMNEEDYILHLPGQTVRRSVCTVKELVAMCDADKKRNRKRRKSPSPIASDVDRKKLRGSGKRRHDHDDTKTELDDADIESNVQEVQPVKTSAKCKEMEFLPPRGGSVIDLDSVAEVSIKEEPANLFRTTEDTNLTEQTNYIVIPSFSAWFDYNSIHSIEHNSLPEFFNGKNKSKTSEVYLAYRNFMIDTYRLNPNEYLTATACRRNLAGDVCAIFRVHAFLEQWGLINYQLDAECRPNAIGPPCTSHFTTVSDSPGMPFVYPMHQNSHSIDEKLLRPTEVKSEERIKEAYDKEGFEPCTITDLYMREIASGKSCKGLFGREWTDQETHLLLEALEMYRDDWNRVVDHVGTRTHEECIMKFLLMPIEDEYLEEPTAMGPLAYQPLPFSQTGNPVMATIAFLASVVDPRVASSAALAALEKFKEIREDIPSALVEAQARNIETFGKQTGKLDPEVGLATSGIAGTEELANKENGADAKAPVSENGIEATSDSKTPRTCKNAEVSIDPKSASCEELKKAAQVLASTALAAAATKAKHLANVEERKIKTLIAALVETQMKKQEVKLRNFEEMENIMEAERESLDMQRMQLVHDRQTFYANQLRSFDLSARYHAHNALVQQGVLPSSFPVLFEQTEHAATPVQSTPSQPAEAESSISPVTSTAHGNISAPESSASRVASAPPARVSTPLSTSRSSPAPANSPILATTPMSAPAAPVTPQPQVSAPYPQQQQVNISHAPPPSSMSVPNAAYATQQVQSTAPSMQQYQQQQQQQQQAAALFASQQQPYPPHSLPAQQYPSAAVPQYAPYPSENVSGQPPNSQQMNMQQHTAPPNVQAQMFSQYQQGSVPQSASANYPPQSYNVPPQQRAYLPQQQYQQSPIQMAYQPRGGPHMSNAPHMGSYGQPTQGYPQRAAYQNQPPGMPSTPYGPYGGGSAGPMAMSMGAHGSYTGSPSPQAQQPNYRSEGYPPHQEQLTQQLGPVAPQMSMQQQQYSPAMSQVPNVPPMQMSSSGNGSQGGPSSQGSAES</sequence>
<proteinExistence type="inferred from homology"/>
<dbReference type="InterPro" id="IPR032450">
    <property type="entry name" value="SMARCC_N"/>
</dbReference>
<feature type="compositionally biased region" description="Low complexity" evidence="8">
    <location>
        <begin position="1062"/>
        <end position="1073"/>
    </location>
</feature>
<dbReference type="InterPro" id="IPR032451">
    <property type="entry name" value="SMARCC_C"/>
</dbReference>
<organism evidence="13 14">
    <name type="scientific">Trichuris muris</name>
    <name type="common">Mouse whipworm</name>
    <dbReference type="NCBI Taxonomy" id="70415"/>
    <lineage>
        <taxon>Eukaryota</taxon>
        <taxon>Metazoa</taxon>
        <taxon>Ecdysozoa</taxon>
        <taxon>Nematoda</taxon>
        <taxon>Enoplea</taxon>
        <taxon>Dorylaimia</taxon>
        <taxon>Trichinellida</taxon>
        <taxon>Trichuridae</taxon>
        <taxon>Trichuris</taxon>
    </lineage>
</organism>
<evidence type="ECO:0000259" key="9">
    <source>
        <dbReference type="PROSITE" id="PS50090"/>
    </source>
</evidence>
<dbReference type="InterPro" id="IPR036420">
    <property type="entry name" value="BRCT_dom_sf"/>
</dbReference>
<dbReference type="InterPro" id="IPR007526">
    <property type="entry name" value="SWIRM"/>
</dbReference>
<feature type="compositionally biased region" description="Low complexity" evidence="8">
    <location>
        <begin position="957"/>
        <end position="972"/>
    </location>
</feature>
<evidence type="ECO:0000256" key="7">
    <source>
        <dbReference type="SAM" id="Coils"/>
    </source>
</evidence>
<feature type="region of interest" description="Disordered" evidence="8">
    <location>
        <begin position="1050"/>
        <end position="1076"/>
    </location>
</feature>
<accession>A0A5S6QJB8</accession>
<keyword evidence="13" id="KW-1185">Reference proteome</keyword>
<dbReference type="InterPro" id="IPR049898">
    <property type="entry name" value="MARR_BRCT_CHROMO"/>
</dbReference>
<dbReference type="PANTHER" id="PTHR15381">
    <property type="entry name" value="CHONDROITIN SULFATE PROTEOGLYCAN 5 -RELATED"/>
    <property type="match status" value="1"/>
</dbReference>
<dbReference type="Pfam" id="PF04433">
    <property type="entry name" value="SWIRM"/>
    <property type="match status" value="1"/>
</dbReference>
<evidence type="ECO:0000313" key="13">
    <source>
        <dbReference type="Proteomes" id="UP000046395"/>
    </source>
</evidence>
<dbReference type="FunFam" id="1.10.10.60:FF:000014">
    <property type="entry name" value="SWI/SNF complex subunit SMARCC2 isoform C"/>
    <property type="match status" value="1"/>
</dbReference>
<dbReference type="InterPro" id="IPR001005">
    <property type="entry name" value="SANT/Myb"/>
</dbReference>
<protein>
    <submittedName>
        <fullName evidence="14">SWIRM domain-containing protein</fullName>
    </submittedName>
</protein>
<dbReference type="PANTHER" id="PTHR15381:SF1">
    <property type="entry name" value="CHONDROITIN SULFATE PROTEOGLYCAN 5"/>
    <property type="match status" value="1"/>
</dbReference>
<keyword evidence="5" id="KW-0539">Nucleus</keyword>
<dbReference type="GO" id="GO:0006325">
    <property type="term" value="P:chromatin organization"/>
    <property type="evidence" value="ECO:0007669"/>
    <property type="project" value="UniProtKB-KW"/>
</dbReference>
<feature type="coiled-coil region" evidence="7">
    <location>
        <begin position="800"/>
        <end position="829"/>
    </location>
</feature>
<dbReference type="PROSITE" id="PS50934">
    <property type="entry name" value="SWIRM"/>
    <property type="match status" value="1"/>
</dbReference>
<evidence type="ECO:0000256" key="5">
    <source>
        <dbReference type="ARBA" id="ARBA00023242"/>
    </source>
</evidence>
<feature type="compositionally biased region" description="Polar residues" evidence="8">
    <location>
        <begin position="1148"/>
        <end position="1163"/>
    </location>
</feature>
<feature type="compositionally biased region" description="Polar residues" evidence="8">
    <location>
        <begin position="1193"/>
        <end position="1206"/>
    </location>
</feature>
<evidence type="ECO:0000259" key="12">
    <source>
        <dbReference type="PROSITE" id="PS52032"/>
    </source>
</evidence>
<reference evidence="14" key="1">
    <citation type="submission" date="2019-12" db="UniProtKB">
        <authorList>
            <consortium name="WormBaseParasite"/>
        </authorList>
    </citation>
    <scope>IDENTIFICATION</scope>
</reference>
<evidence type="ECO:0000259" key="10">
    <source>
        <dbReference type="PROSITE" id="PS50934"/>
    </source>
</evidence>
<dbReference type="STRING" id="70415.A0A5S6QJB8"/>
<feature type="compositionally biased region" description="Polar residues" evidence="8">
    <location>
        <begin position="934"/>
        <end position="956"/>
    </location>
</feature>
<feature type="compositionally biased region" description="Polar residues" evidence="8">
    <location>
        <begin position="1089"/>
        <end position="1108"/>
    </location>
</feature>
<evidence type="ECO:0000256" key="3">
    <source>
        <dbReference type="ARBA" id="ARBA00023015"/>
    </source>
</evidence>
<dbReference type="GO" id="GO:0006355">
    <property type="term" value="P:regulation of DNA-templated transcription"/>
    <property type="evidence" value="ECO:0007669"/>
    <property type="project" value="UniProtKB-ARBA"/>
</dbReference>
<dbReference type="Pfam" id="PF16495">
    <property type="entry name" value="SWIRM-assoc_1"/>
    <property type="match status" value="1"/>
</dbReference>
<dbReference type="Proteomes" id="UP000046395">
    <property type="component" value="Unassembled WGS sequence"/>
</dbReference>